<dbReference type="Gene3D" id="3.20.20.330">
    <property type="entry name" value="Homocysteine-binding-like domain"/>
    <property type="match status" value="1"/>
</dbReference>
<sequence length="305" mass="34088">VNKDFFNTTRILDGGMGQELLNRGLKPKGTLWSAHALIDKDCHQMVIDSHLDFINAGAEVIVTATFTARRLRLIQNDSEKYFEKINIKAVELALRARDISKKEVLIAGGLPNQKQTYSADLGEDLDLIEKNFYDQAKLLKNGIDFFYLDVLSSGMECHIALKAIKSFNLPVLVGIHLRDNGLLPSGEKINDIVKKYKNKNWLGIIMACISPKAYEAVINDLPKLDIPYGFKLNAFKKIPEGYTVASKDQWGNAGNPTTVLGINTDLNESKFYEYAKKFKENGATILGGCCEIRPSYIKKIAQLVN</sequence>
<dbReference type="GO" id="GO:0032259">
    <property type="term" value="P:methylation"/>
    <property type="evidence" value="ECO:0007669"/>
    <property type="project" value="UniProtKB-KW"/>
</dbReference>
<evidence type="ECO:0000256" key="1">
    <source>
        <dbReference type="ARBA" id="ARBA00022603"/>
    </source>
</evidence>
<feature type="non-terminal residue" evidence="4">
    <location>
        <position position="1"/>
    </location>
</feature>
<organism evidence="4">
    <name type="scientific">marine metagenome</name>
    <dbReference type="NCBI Taxonomy" id="408172"/>
    <lineage>
        <taxon>unclassified sequences</taxon>
        <taxon>metagenomes</taxon>
        <taxon>ecological metagenomes</taxon>
    </lineage>
</organism>
<dbReference type="PROSITE" id="PS50970">
    <property type="entry name" value="HCY"/>
    <property type="match status" value="1"/>
</dbReference>
<dbReference type="InterPro" id="IPR003726">
    <property type="entry name" value="HCY_dom"/>
</dbReference>
<dbReference type="SUPFAM" id="SSF82282">
    <property type="entry name" value="Homocysteine S-methyltransferase"/>
    <property type="match status" value="1"/>
</dbReference>
<evidence type="ECO:0000313" key="4">
    <source>
        <dbReference type="EMBL" id="SVC16576.1"/>
    </source>
</evidence>
<dbReference type="PANTHER" id="PTHR11103:SF18">
    <property type="entry name" value="SLR1189 PROTEIN"/>
    <property type="match status" value="1"/>
</dbReference>
<dbReference type="Pfam" id="PF02574">
    <property type="entry name" value="S-methyl_trans"/>
    <property type="match status" value="1"/>
</dbReference>
<dbReference type="AlphaFoldDB" id="A0A382JXY6"/>
<accession>A0A382JXY6</accession>
<evidence type="ECO:0000256" key="2">
    <source>
        <dbReference type="ARBA" id="ARBA00022679"/>
    </source>
</evidence>
<dbReference type="EMBL" id="UINC01076940">
    <property type="protein sequence ID" value="SVC16576.1"/>
    <property type="molecule type" value="Genomic_DNA"/>
</dbReference>
<dbReference type="GO" id="GO:0008168">
    <property type="term" value="F:methyltransferase activity"/>
    <property type="evidence" value="ECO:0007669"/>
    <property type="project" value="UniProtKB-KW"/>
</dbReference>
<keyword evidence="1" id="KW-0489">Methyltransferase</keyword>
<proteinExistence type="predicted"/>
<reference evidence="4" key="1">
    <citation type="submission" date="2018-05" db="EMBL/GenBank/DDBJ databases">
        <authorList>
            <person name="Lanie J.A."/>
            <person name="Ng W.-L."/>
            <person name="Kazmierczak K.M."/>
            <person name="Andrzejewski T.M."/>
            <person name="Davidsen T.M."/>
            <person name="Wayne K.J."/>
            <person name="Tettelin H."/>
            <person name="Glass J.I."/>
            <person name="Rusch D."/>
            <person name="Podicherti R."/>
            <person name="Tsui H.-C.T."/>
            <person name="Winkler M.E."/>
        </authorList>
    </citation>
    <scope>NUCLEOTIDE SEQUENCE</scope>
</reference>
<gene>
    <name evidence="4" type="ORF">METZ01_LOCUS269430</name>
</gene>
<dbReference type="InterPro" id="IPR017226">
    <property type="entry name" value="BHMT-like"/>
</dbReference>
<dbReference type="GO" id="GO:0008270">
    <property type="term" value="F:zinc ion binding"/>
    <property type="evidence" value="ECO:0007669"/>
    <property type="project" value="InterPro"/>
</dbReference>
<feature type="domain" description="Hcy-binding" evidence="3">
    <location>
        <begin position="1"/>
        <end position="304"/>
    </location>
</feature>
<keyword evidence="2" id="KW-0808">Transferase</keyword>
<name>A0A382JXY6_9ZZZZ</name>
<dbReference type="PIRSF" id="PIRSF037505">
    <property type="entry name" value="Betaine_HMT"/>
    <property type="match status" value="1"/>
</dbReference>
<dbReference type="PANTHER" id="PTHR11103">
    <property type="entry name" value="SLR1189 PROTEIN"/>
    <property type="match status" value="1"/>
</dbReference>
<evidence type="ECO:0000259" key="3">
    <source>
        <dbReference type="PROSITE" id="PS50970"/>
    </source>
</evidence>
<dbReference type="GO" id="GO:0009086">
    <property type="term" value="P:methionine biosynthetic process"/>
    <property type="evidence" value="ECO:0007669"/>
    <property type="project" value="InterPro"/>
</dbReference>
<protein>
    <recommendedName>
        <fullName evidence="3">Hcy-binding domain-containing protein</fullName>
    </recommendedName>
</protein>
<dbReference type="InterPro" id="IPR036589">
    <property type="entry name" value="HCY_dom_sf"/>
</dbReference>